<comment type="caution">
    <text evidence="1">The sequence shown here is derived from an EMBL/GenBank/DDBJ whole genome shotgun (WGS) entry which is preliminary data.</text>
</comment>
<dbReference type="RefSeq" id="WP_240053560.1">
    <property type="nucleotide sequence ID" value="NZ_CAXKYC010000009.1"/>
</dbReference>
<accession>A0AAW6LS75</accession>
<name>A0AAW6LS75_9BACE</name>
<dbReference type="EMBL" id="JARFID010000002">
    <property type="protein sequence ID" value="MDE8692924.1"/>
    <property type="molecule type" value="Genomic_DNA"/>
</dbReference>
<sequence>MTKLTNTYINDSKEETAVYEYTYSGKTCKGWFPNIEDEAWEPIDDDCIFYAHPELVGMRTTQLPDQIYNKDDAYEMTIKYTYKMDKDGYVENCTVINIEKSLSDNKTETDTTIYTLKWE</sequence>
<reference evidence="1" key="1">
    <citation type="submission" date="2023-03" db="EMBL/GenBank/DDBJ databases">
        <title>DFI Biobank Strains.</title>
        <authorList>
            <person name="Mostad J."/>
            <person name="Paddock L."/>
            <person name="Medina S."/>
            <person name="Waligurski E."/>
            <person name="Barat B."/>
            <person name="Smith R."/>
            <person name="Burgo V."/>
            <person name="Metcalfe C."/>
            <person name="Woodson C."/>
            <person name="Sundararajan A."/>
            <person name="Ramaswamy R."/>
            <person name="Lin H."/>
            <person name="Pamer E.G."/>
        </authorList>
    </citation>
    <scope>NUCLEOTIDE SEQUENCE</scope>
    <source>
        <strain evidence="1">DFI.9.5</strain>
    </source>
</reference>
<gene>
    <name evidence="1" type="ORF">PZH42_02285</name>
</gene>
<dbReference type="AlphaFoldDB" id="A0AAW6LS75"/>
<evidence type="ECO:0008006" key="3">
    <source>
        <dbReference type="Google" id="ProtNLM"/>
    </source>
</evidence>
<dbReference type="Gene3D" id="2.40.160.190">
    <property type="match status" value="1"/>
</dbReference>
<evidence type="ECO:0000313" key="1">
    <source>
        <dbReference type="EMBL" id="MDE8692924.1"/>
    </source>
</evidence>
<protein>
    <recommendedName>
        <fullName evidence="3">DUF4377 domain-containing protein</fullName>
    </recommendedName>
</protein>
<organism evidence="1 2">
    <name type="scientific">Bacteroides cellulosilyticus</name>
    <dbReference type="NCBI Taxonomy" id="246787"/>
    <lineage>
        <taxon>Bacteria</taxon>
        <taxon>Pseudomonadati</taxon>
        <taxon>Bacteroidota</taxon>
        <taxon>Bacteroidia</taxon>
        <taxon>Bacteroidales</taxon>
        <taxon>Bacteroidaceae</taxon>
        <taxon>Bacteroides</taxon>
    </lineage>
</organism>
<proteinExistence type="predicted"/>
<evidence type="ECO:0000313" key="2">
    <source>
        <dbReference type="Proteomes" id="UP001221924"/>
    </source>
</evidence>
<dbReference type="Proteomes" id="UP001221924">
    <property type="component" value="Unassembled WGS sequence"/>
</dbReference>